<comment type="subcellular location">
    <subcellularLocation>
        <location evidence="9">Cytoplasm</location>
    </subcellularLocation>
</comment>
<dbReference type="InterPro" id="IPR013155">
    <property type="entry name" value="M/V/L/I-tRNA-synth_anticd-bd"/>
</dbReference>
<keyword evidence="3 9" id="KW-0436">Ligase</keyword>
<dbReference type="PRINTS" id="PR00985">
    <property type="entry name" value="TRNASYNTHLEU"/>
</dbReference>
<dbReference type="HAMAP" id="MF_00049_B">
    <property type="entry name" value="Leu_tRNA_synth_B"/>
    <property type="match status" value="1"/>
</dbReference>
<dbReference type="Pfam" id="PF08264">
    <property type="entry name" value="Anticodon_1"/>
    <property type="match status" value="1"/>
</dbReference>
<dbReference type="Gene3D" id="3.90.740.10">
    <property type="entry name" value="Valyl/Leucyl/Isoleucyl-tRNA synthetase, editing domain"/>
    <property type="match status" value="1"/>
</dbReference>
<dbReference type="NCBIfam" id="TIGR00396">
    <property type="entry name" value="leuS_bact"/>
    <property type="match status" value="1"/>
</dbReference>
<dbReference type="EC" id="6.1.1.4" evidence="9"/>
<evidence type="ECO:0000256" key="4">
    <source>
        <dbReference type="ARBA" id="ARBA00022741"/>
    </source>
</evidence>
<dbReference type="GO" id="GO:0002161">
    <property type="term" value="F:aminoacyl-tRNA deacylase activity"/>
    <property type="evidence" value="ECO:0007669"/>
    <property type="project" value="InterPro"/>
</dbReference>
<dbReference type="SUPFAM" id="SSF50677">
    <property type="entry name" value="ValRS/IleRS/LeuRS editing domain"/>
    <property type="match status" value="1"/>
</dbReference>
<evidence type="ECO:0000256" key="2">
    <source>
        <dbReference type="ARBA" id="ARBA00022490"/>
    </source>
</evidence>
<dbReference type="OrthoDB" id="9810365at2"/>
<evidence type="ECO:0000256" key="5">
    <source>
        <dbReference type="ARBA" id="ARBA00022840"/>
    </source>
</evidence>
<accession>A0A381J7N1</accession>
<dbReference type="Gene3D" id="3.10.20.590">
    <property type="match status" value="1"/>
</dbReference>
<dbReference type="AlphaFoldDB" id="A0A381J7N1"/>
<name>A0A381J7N1_9CLOT</name>
<dbReference type="GO" id="GO:0005829">
    <property type="term" value="C:cytosol"/>
    <property type="evidence" value="ECO:0007669"/>
    <property type="project" value="TreeGrafter"/>
</dbReference>
<keyword evidence="6 9" id="KW-0648">Protein biosynthesis</keyword>
<evidence type="ECO:0000259" key="13">
    <source>
        <dbReference type="Pfam" id="PF09334"/>
    </source>
</evidence>
<dbReference type="SUPFAM" id="SSF47323">
    <property type="entry name" value="Anticodon-binding domain of a subclass of class I aminoacyl-tRNA synthetases"/>
    <property type="match status" value="1"/>
</dbReference>
<evidence type="ECO:0000313" key="16">
    <source>
        <dbReference type="Proteomes" id="UP000254664"/>
    </source>
</evidence>
<dbReference type="PANTHER" id="PTHR43740">
    <property type="entry name" value="LEUCYL-TRNA SYNTHETASE"/>
    <property type="match status" value="1"/>
</dbReference>
<evidence type="ECO:0000256" key="9">
    <source>
        <dbReference type="HAMAP-Rule" id="MF_00049"/>
    </source>
</evidence>
<dbReference type="InterPro" id="IPR014729">
    <property type="entry name" value="Rossmann-like_a/b/a_fold"/>
</dbReference>
<gene>
    <name evidence="9 15" type="primary">leuS</name>
    <name evidence="15" type="ORF">NCTC9836_00709</name>
</gene>
<dbReference type="CDD" id="cd07958">
    <property type="entry name" value="Anticodon_Ia_Leu_BEm"/>
    <property type="match status" value="1"/>
</dbReference>
<dbReference type="Pfam" id="PF09334">
    <property type="entry name" value="tRNA-synt_1g"/>
    <property type="match status" value="1"/>
</dbReference>
<keyword evidence="2 9" id="KW-0963">Cytoplasm</keyword>
<feature type="short sequence motif" description="'KMSKS' region" evidence="9">
    <location>
        <begin position="572"/>
        <end position="576"/>
    </location>
</feature>
<keyword evidence="7 9" id="KW-0030">Aminoacyl-tRNA synthetase</keyword>
<keyword evidence="5 9" id="KW-0067">ATP-binding</keyword>
<evidence type="ECO:0000256" key="7">
    <source>
        <dbReference type="ARBA" id="ARBA00023146"/>
    </source>
</evidence>
<evidence type="ECO:0000256" key="3">
    <source>
        <dbReference type="ARBA" id="ARBA00022598"/>
    </source>
</evidence>
<evidence type="ECO:0000259" key="11">
    <source>
        <dbReference type="Pfam" id="PF00133"/>
    </source>
</evidence>
<evidence type="ECO:0000259" key="14">
    <source>
        <dbReference type="Pfam" id="PF13603"/>
    </source>
</evidence>
<dbReference type="Gene3D" id="1.10.730.10">
    <property type="entry name" value="Isoleucyl-tRNA Synthetase, Domain 1"/>
    <property type="match status" value="1"/>
</dbReference>
<dbReference type="GO" id="GO:0006429">
    <property type="term" value="P:leucyl-tRNA aminoacylation"/>
    <property type="evidence" value="ECO:0007669"/>
    <property type="project" value="UniProtKB-UniRule"/>
</dbReference>
<organism evidence="15 16">
    <name type="scientific">Clostridium putrefaciens</name>
    <dbReference type="NCBI Taxonomy" id="99675"/>
    <lineage>
        <taxon>Bacteria</taxon>
        <taxon>Bacillati</taxon>
        <taxon>Bacillota</taxon>
        <taxon>Clostridia</taxon>
        <taxon>Eubacteriales</taxon>
        <taxon>Clostridiaceae</taxon>
        <taxon>Clostridium</taxon>
    </lineage>
</organism>
<dbReference type="PANTHER" id="PTHR43740:SF2">
    <property type="entry name" value="LEUCINE--TRNA LIGASE, MITOCHONDRIAL"/>
    <property type="match status" value="1"/>
</dbReference>
<dbReference type="InterPro" id="IPR009080">
    <property type="entry name" value="tRNAsynth_Ia_anticodon-bd"/>
</dbReference>
<dbReference type="Pfam" id="PF00133">
    <property type="entry name" value="tRNA-synt_1"/>
    <property type="match status" value="1"/>
</dbReference>
<dbReference type="InterPro" id="IPR002300">
    <property type="entry name" value="aa-tRNA-synth_Ia"/>
</dbReference>
<dbReference type="FunFam" id="3.40.50.620:FF:000003">
    <property type="entry name" value="Leucine--tRNA ligase"/>
    <property type="match status" value="1"/>
</dbReference>
<dbReference type="Proteomes" id="UP000254664">
    <property type="component" value="Unassembled WGS sequence"/>
</dbReference>
<comment type="caution">
    <text evidence="9">Lacks conserved residue(s) required for the propagation of feature annotation.</text>
</comment>
<dbReference type="GO" id="GO:0004823">
    <property type="term" value="F:leucine-tRNA ligase activity"/>
    <property type="evidence" value="ECO:0007669"/>
    <property type="project" value="UniProtKB-UniRule"/>
</dbReference>
<dbReference type="Pfam" id="PF13603">
    <property type="entry name" value="tRNA-synt_1_2"/>
    <property type="match status" value="1"/>
</dbReference>
<evidence type="ECO:0000259" key="12">
    <source>
        <dbReference type="Pfam" id="PF08264"/>
    </source>
</evidence>
<keyword evidence="4 9" id="KW-0547">Nucleotide-binding</keyword>
<dbReference type="GO" id="GO:0005524">
    <property type="term" value="F:ATP binding"/>
    <property type="evidence" value="ECO:0007669"/>
    <property type="project" value="UniProtKB-UniRule"/>
</dbReference>
<evidence type="ECO:0000256" key="8">
    <source>
        <dbReference type="ARBA" id="ARBA00047469"/>
    </source>
</evidence>
<feature type="binding site" evidence="9">
    <location>
        <position position="575"/>
    </location>
    <ligand>
        <name>ATP</name>
        <dbReference type="ChEBI" id="CHEBI:30616"/>
    </ligand>
</feature>
<proteinExistence type="inferred from homology"/>
<evidence type="ECO:0000256" key="1">
    <source>
        <dbReference type="ARBA" id="ARBA00005594"/>
    </source>
</evidence>
<reference evidence="15 16" key="1">
    <citation type="submission" date="2018-06" db="EMBL/GenBank/DDBJ databases">
        <authorList>
            <consortium name="Pathogen Informatics"/>
            <person name="Doyle S."/>
        </authorList>
    </citation>
    <scope>NUCLEOTIDE SEQUENCE [LARGE SCALE GENOMIC DNA]</scope>
    <source>
        <strain evidence="15 16">NCTC9836</strain>
    </source>
</reference>
<feature type="domain" description="Methionyl/Leucyl tRNA synthetase" evidence="13">
    <location>
        <begin position="39"/>
        <end position="182"/>
    </location>
</feature>
<dbReference type="Gene3D" id="3.40.50.620">
    <property type="entry name" value="HUPs"/>
    <property type="match status" value="2"/>
</dbReference>
<dbReference type="InterPro" id="IPR025709">
    <property type="entry name" value="Leu_tRNA-synth_edit"/>
</dbReference>
<keyword evidence="16" id="KW-1185">Reference proteome</keyword>
<comment type="catalytic activity">
    <reaction evidence="8 9">
        <text>tRNA(Leu) + L-leucine + ATP = L-leucyl-tRNA(Leu) + AMP + diphosphate</text>
        <dbReference type="Rhea" id="RHEA:11688"/>
        <dbReference type="Rhea" id="RHEA-COMP:9613"/>
        <dbReference type="Rhea" id="RHEA-COMP:9622"/>
        <dbReference type="ChEBI" id="CHEBI:30616"/>
        <dbReference type="ChEBI" id="CHEBI:33019"/>
        <dbReference type="ChEBI" id="CHEBI:57427"/>
        <dbReference type="ChEBI" id="CHEBI:78442"/>
        <dbReference type="ChEBI" id="CHEBI:78494"/>
        <dbReference type="ChEBI" id="CHEBI:456215"/>
        <dbReference type="EC" id="6.1.1.4"/>
    </reaction>
</comment>
<dbReference type="SUPFAM" id="SSF52374">
    <property type="entry name" value="Nucleotidylyl transferase"/>
    <property type="match status" value="1"/>
</dbReference>
<feature type="domain" description="Leucyl-tRNA synthetase editing" evidence="14">
    <location>
        <begin position="219"/>
        <end position="397"/>
    </location>
</feature>
<evidence type="ECO:0000256" key="6">
    <source>
        <dbReference type="ARBA" id="ARBA00022917"/>
    </source>
</evidence>
<dbReference type="InterPro" id="IPR009008">
    <property type="entry name" value="Val/Leu/Ile-tRNA-synth_edit"/>
</dbReference>
<dbReference type="FunFam" id="3.40.50.620:FF:000056">
    <property type="entry name" value="Leucine--tRNA ligase"/>
    <property type="match status" value="1"/>
</dbReference>
<dbReference type="EMBL" id="UFWZ01000001">
    <property type="protein sequence ID" value="SUY46332.1"/>
    <property type="molecule type" value="Genomic_DNA"/>
</dbReference>
<sequence>MAKYNISVDKRWQKKWEDTNLYKFDEDSSKEKLYVLEMFSYPSGSKLHAGHWFNYGPVDSWARLKRMQGYNVFQPMGFDAFGLPAENFAIKTGIHPKDSTVKNIKTMEEQLKSMGAMFNWDHEVVTSDPLYYRWTQWLFLKLFEKDLAYRKKAPVNWCPSCNTVLANEQVVDGVCERCETEVTKKELTQWFLKITDYADELLENIDTLDWPEKTKSMQKHWIGKSTGAEVTFRVKDSDLSFGVFTTRADTLFGVSYVVLAPENPLVDVLTLDKYKVEVESYKIQAKKQSEIERQSITRDKTGVFSGSYAINPINGREVPIWIGDYVLATYGTGAVMAVPAHDERDFSFATKYNLPIERVIEGGKELPYTEHGTMINSGEFNGLTTKEGKDAIVSKLESLNLGSLKTNYRLRDWLVSRQRYWGAPIPIVHCEHCGTVPVPEDQLPVILPYDVEFTPDGKSPLAKSEEFINTTCPKCGAAAKREADTLDTFVCSSWYYLRYADSNNSEKAFDIDKINKILPVDKYVGGPEHACMHLLYARFITKALRDMGYLNFDEPFKSLTHQGLILGPDGQKMSKSKGNTISPDNYISEYGSDVFRMYLMFGFSYIEGGAWSDDGLKSIAKFVERMERVIDSAREAIEDNIEDKTTMDKAEKELNYWRHFAIKNVTTDSEILQFNTAIARIMELTTALSKYMNETEKNLSLLKDTLTDFIKLIAPFTPHFAEEQWNLLYKIKDSDIDYSVFNQKWPVLDEKALIKDEIEIAIQVNGKIKTRINIASGLSEDLIKEAALSDNDVKSSIEGKSILKVIVIKGRLVNIVVK</sequence>
<evidence type="ECO:0000313" key="15">
    <source>
        <dbReference type="EMBL" id="SUY46332.1"/>
    </source>
</evidence>
<feature type="domain" description="Aminoacyl-tRNA synthetase class Ia" evidence="11">
    <location>
        <begin position="410"/>
        <end position="600"/>
    </location>
</feature>
<dbReference type="InterPro" id="IPR015413">
    <property type="entry name" value="Methionyl/Leucyl_tRNA_Synth"/>
</dbReference>
<evidence type="ECO:0000256" key="10">
    <source>
        <dbReference type="RuleBase" id="RU363039"/>
    </source>
</evidence>
<dbReference type="CDD" id="cd00812">
    <property type="entry name" value="LeuRS_core"/>
    <property type="match status" value="1"/>
</dbReference>
<dbReference type="InterPro" id="IPR002302">
    <property type="entry name" value="Leu-tRNA-ligase"/>
</dbReference>
<dbReference type="FunFam" id="1.10.730.10:FF:000002">
    <property type="entry name" value="Leucine--tRNA ligase"/>
    <property type="match status" value="1"/>
</dbReference>
<feature type="domain" description="Methionyl/Valyl/Leucyl/Isoleucyl-tRNA synthetase anticodon-binding" evidence="12">
    <location>
        <begin position="660"/>
        <end position="781"/>
    </location>
</feature>
<protein>
    <recommendedName>
        <fullName evidence="9">Leucine--tRNA ligase</fullName>
        <ecNumber evidence="9">6.1.1.4</ecNumber>
    </recommendedName>
    <alternativeName>
        <fullName evidence="9">Leucyl-tRNA synthetase</fullName>
        <shortName evidence="9">LeuRS</shortName>
    </alternativeName>
</protein>
<comment type="similarity">
    <text evidence="1 9 10">Belongs to the class-I aminoacyl-tRNA synthetase family.</text>
</comment>
<dbReference type="RefSeq" id="WP_115640499.1">
    <property type="nucleotide sequence ID" value="NZ_UFWZ01000001.1"/>
</dbReference>